<evidence type="ECO:0000313" key="12">
    <source>
        <dbReference type="EMBL" id="QUE50498.1"/>
    </source>
</evidence>
<dbReference type="CDD" id="cd14791">
    <property type="entry name" value="GH36"/>
    <property type="match status" value="1"/>
</dbReference>
<name>A0A975G807_9BACT</name>
<feature type="signal peptide" evidence="9">
    <location>
        <begin position="1"/>
        <end position="20"/>
    </location>
</feature>
<evidence type="ECO:0000313" key="13">
    <source>
        <dbReference type="Proteomes" id="UP000676169"/>
    </source>
</evidence>
<dbReference type="InterPro" id="IPR013785">
    <property type="entry name" value="Aldolase_TIM"/>
</dbReference>
<dbReference type="InterPro" id="IPR013780">
    <property type="entry name" value="Glyco_hydro_b"/>
</dbReference>
<evidence type="ECO:0000256" key="4">
    <source>
        <dbReference type="ARBA" id="ARBA00023295"/>
    </source>
</evidence>
<dbReference type="AlphaFoldDB" id="A0A975G807"/>
<evidence type="ECO:0000256" key="1">
    <source>
        <dbReference type="ARBA" id="ARBA00001255"/>
    </source>
</evidence>
<dbReference type="Pfam" id="PF16875">
    <property type="entry name" value="Glyco_hydro_36N"/>
    <property type="match status" value="1"/>
</dbReference>
<dbReference type="GO" id="GO:0016052">
    <property type="term" value="P:carbohydrate catabolic process"/>
    <property type="evidence" value="ECO:0007669"/>
    <property type="project" value="InterPro"/>
</dbReference>
<dbReference type="Gene3D" id="3.20.20.70">
    <property type="entry name" value="Aldolase class I"/>
    <property type="match status" value="1"/>
</dbReference>
<feature type="active site" description="Proton donor" evidence="6">
    <location>
        <position position="531"/>
    </location>
</feature>
<feature type="chain" id="PRO_5036733884" description="Alpha-galactosidase" evidence="9">
    <location>
        <begin position="21"/>
        <end position="718"/>
    </location>
</feature>
<keyword evidence="4 5" id="KW-0326">Glycosidase</keyword>
<dbReference type="Pfam" id="PF16874">
    <property type="entry name" value="Glyco_hydro_36C"/>
    <property type="match status" value="1"/>
</dbReference>
<dbReference type="SUPFAM" id="SSF51445">
    <property type="entry name" value="(Trans)glycosidases"/>
    <property type="match status" value="1"/>
</dbReference>
<feature type="domain" description="Glycosyl hydrolase family 36 N-terminal" evidence="11">
    <location>
        <begin position="66"/>
        <end position="263"/>
    </location>
</feature>
<evidence type="ECO:0000256" key="5">
    <source>
        <dbReference type="PIRNR" id="PIRNR005536"/>
    </source>
</evidence>
<comment type="catalytic activity">
    <reaction evidence="1 5">
        <text>Hydrolysis of terminal, non-reducing alpha-D-galactose residues in alpha-D-galactosides, including galactose oligosaccharides, galactomannans and galactolipids.</text>
        <dbReference type="EC" id="3.2.1.22"/>
    </reaction>
</comment>
<feature type="binding site" evidence="7">
    <location>
        <begin position="344"/>
        <end position="345"/>
    </location>
    <ligand>
        <name>substrate</name>
    </ligand>
</feature>
<dbReference type="InterPro" id="IPR017853">
    <property type="entry name" value="GH"/>
</dbReference>
<dbReference type="InterPro" id="IPR031704">
    <property type="entry name" value="Glyco_hydro_36_N"/>
</dbReference>
<feature type="domain" description="Glycosyl hydrolase family 36 C-terminal" evidence="10">
    <location>
        <begin position="627"/>
        <end position="715"/>
    </location>
</feature>
<accession>A0A975G807</accession>
<evidence type="ECO:0000256" key="6">
    <source>
        <dbReference type="PIRSR" id="PIRSR005536-1"/>
    </source>
</evidence>
<dbReference type="KEGG" id="lamb:KBB96_16740"/>
<feature type="region of interest" description="Disordered" evidence="8">
    <location>
        <begin position="50"/>
        <end position="71"/>
    </location>
</feature>
<keyword evidence="13" id="KW-1185">Reference proteome</keyword>
<feature type="binding site" evidence="7">
    <location>
        <begin position="459"/>
        <end position="463"/>
    </location>
    <ligand>
        <name>substrate</name>
    </ligand>
</feature>
<feature type="binding site" evidence="7">
    <location>
        <position position="177"/>
    </location>
    <ligand>
        <name>substrate</name>
    </ligand>
</feature>
<dbReference type="InterPro" id="IPR038417">
    <property type="entry name" value="Alpga-gal_N_sf"/>
</dbReference>
<dbReference type="GO" id="GO:0004557">
    <property type="term" value="F:alpha-galactosidase activity"/>
    <property type="evidence" value="ECO:0007669"/>
    <property type="project" value="UniProtKB-UniRule"/>
</dbReference>
<dbReference type="Pfam" id="PF02065">
    <property type="entry name" value="Melibiase"/>
    <property type="match status" value="1"/>
</dbReference>
<dbReference type="PANTHER" id="PTHR43053:SF3">
    <property type="entry name" value="ALPHA-GALACTOSIDASE C-RELATED"/>
    <property type="match status" value="1"/>
</dbReference>
<feature type="binding site" evidence="7">
    <location>
        <position position="509"/>
    </location>
    <ligand>
        <name>substrate</name>
    </ligand>
</feature>
<evidence type="ECO:0000256" key="3">
    <source>
        <dbReference type="ARBA" id="ARBA00022801"/>
    </source>
</evidence>
<feature type="binding site" evidence="7">
    <location>
        <position position="531"/>
    </location>
    <ligand>
        <name>substrate</name>
    </ligand>
</feature>
<dbReference type="EC" id="3.2.1.22" evidence="2 5"/>
<keyword evidence="9" id="KW-0732">Signal</keyword>
<proteinExistence type="inferred from homology"/>
<dbReference type="PIRSF" id="PIRSF005536">
    <property type="entry name" value="Agal"/>
    <property type="match status" value="1"/>
</dbReference>
<dbReference type="Gene3D" id="2.60.40.1180">
    <property type="entry name" value="Golgi alpha-mannosidase II"/>
    <property type="match status" value="1"/>
</dbReference>
<dbReference type="PANTHER" id="PTHR43053">
    <property type="entry name" value="GLYCOSIDASE FAMILY 31"/>
    <property type="match status" value="1"/>
</dbReference>
<evidence type="ECO:0000256" key="7">
    <source>
        <dbReference type="PIRSR" id="PIRSR005536-2"/>
    </source>
</evidence>
<sequence>MPRVSIALAGFIGLSLTAAADDLIPIQTDSTTLLFRVDGKKELHQLYLGEKSKAPTTAPEKPKEDPAYPGGGGIFIGDPAVRARHADGGTSTELRYVSHETKETAPGDTLTRIQLKDGHYPFFVDLYFRAHAKEEVIEQWTEIRHEEDKPVLLQNFASASLTFRQNELWLTHYHGEWANEMNPVEEKLTPGSKLIDNKYGVMGTQYVGAHFLLGIDGKPRENEGTVLAASLAWSGNFAFNFERMDGGVTRVNAGMNPYASERVLAPKEPFQTPHLIYTLSTTGKGEAARRFHRWARQFGVRDGAKPQLVINNNWEATGFDFDEKKIIEIMKGSKDLGAEIFLLDDGWFGNGKHARLADNAGLGDWEPNKDRLPNGLKPFTDAGKEAGIQFGIWVEPEMVNVRSDLYEKHPDWIITAPGRDLHFRRNQLVLDMTRPEVQEHAFNCIDKTLQSAPDTTYVKWDCNRYITQPGSSYLNAGLQSHLWIDYVRGLYKVMDQVAKKYPNVTFMVCSGGGGRVDYGSLSRFQQFWPSDNTDPVRRISMQWDYAQFFPATAISAHATHWGKRPLKFVFDVAMSARLGMDLDPRHLSDEDRAIAKQAIELYKTRLRPIVQFGELYRLESPYETKRPSTSYVTADKSQAVVFAWQTGDDSNSPDHPLKLQGLDPAKTYHLEEVNVKPGASSTLEANGKDLTGKQLAEEGLKLPLAKNLESVVILLTAK</sequence>
<evidence type="ECO:0000259" key="11">
    <source>
        <dbReference type="Pfam" id="PF16875"/>
    </source>
</evidence>
<comment type="similarity">
    <text evidence="5">Belongs to the glycosyl hydrolase.</text>
</comment>
<organism evidence="12 13">
    <name type="scientific">Luteolibacter ambystomatis</name>
    <dbReference type="NCBI Taxonomy" id="2824561"/>
    <lineage>
        <taxon>Bacteria</taxon>
        <taxon>Pseudomonadati</taxon>
        <taxon>Verrucomicrobiota</taxon>
        <taxon>Verrucomicrobiia</taxon>
        <taxon>Verrucomicrobiales</taxon>
        <taxon>Verrucomicrobiaceae</taxon>
        <taxon>Luteolibacter</taxon>
    </lineage>
</organism>
<dbReference type="InterPro" id="IPR002252">
    <property type="entry name" value="Glyco_hydro_36"/>
</dbReference>
<protein>
    <recommendedName>
        <fullName evidence="2 5">Alpha-galactosidase</fullName>
        <ecNumber evidence="2 5">3.2.1.22</ecNumber>
    </recommendedName>
</protein>
<dbReference type="InterPro" id="IPR050985">
    <property type="entry name" value="Alpha-glycosidase_related"/>
</dbReference>
<dbReference type="RefSeq" id="WP_211630638.1">
    <property type="nucleotide sequence ID" value="NZ_CP073100.1"/>
</dbReference>
<dbReference type="InterPro" id="IPR031705">
    <property type="entry name" value="Glyco_hydro_36_C"/>
</dbReference>
<evidence type="ECO:0000259" key="10">
    <source>
        <dbReference type="Pfam" id="PF16874"/>
    </source>
</evidence>
<dbReference type="Gene3D" id="2.70.98.60">
    <property type="entry name" value="alpha-galactosidase from lactobacil brevis"/>
    <property type="match status" value="1"/>
</dbReference>
<gene>
    <name evidence="12" type="ORF">KBB96_16740</name>
</gene>
<evidence type="ECO:0000256" key="9">
    <source>
        <dbReference type="SAM" id="SignalP"/>
    </source>
</evidence>
<dbReference type="Proteomes" id="UP000676169">
    <property type="component" value="Chromosome"/>
</dbReference>
<evidence type="ECO:0000256" key="2">
    <source>
        <dbReference type="ARBA" id="ARBA00012755"/>
    </source>
</evidence>
<dbReference type="EMBL" id="CP073100">
    <property type="protein sequence ID" value="QUE50498.1"/>
    <property type="molecule type" value="Genomic_DNA"/>
</dbReference>
<keyword evidence="3 5" id="KW-0378">Hydrolase</keyword>
<dbReference type="PRINTS" id="PR00743">
    <property type="entry name" value="GLHYDRLASE36"/>
</dbReference>
<feature type="binding site" evidence="7">
    <location>
        <position position="425"/>
    </location>
    <ligand>
        <name>substrate</name>
    </ligand>
</feature>
<feature type="active site" description="Nucleophile" evidence="6">
    <location>
        <position position="461"/>
    </location>
</feature>
<dbReference type="FunFam" id="3.20.20.70:FF:000118">
    <property type="entry name" value="Alpha-galactosidase"/>
    <property type="match status" value="1"/>
</dbReference>
<evidence type="ECO:0000256" key="8">
    <source>
        <dbReference type="SAM" id="MobiDB-lite"/>
    </source>
</evidence>
<reference evidence="12" key="1">
    <citation type="submission" date="2021-04" db="EMBL/GenBank/DDBJ databases">
        <title>Luteolibacter sp. 32A isolated from the skin of an Anderson's salamander (Ambystoma andersonii).</title>
        <authorList>
            <person name="Spergser J."/>
            <person name="Busse H.-J."/>
        </authorList>
    </citation>
    <scope>NUCLEOTIDE SEQUENCE</scope>
    <source>
        <strain evidence="12">32A</strain>
    </source>
</reference>